<proteinExistence type="predicted"/>
<sequence>MATQILVEVRAFIFVRDVSSRMPATLEVKCTDDGCELDMFEMHYTYDMPDDVGVNDFQCPYCGETDCLEAIEL</sequence>
<dbReference type="InterPro" id="IPR055981">
    <property type="entry name" value="DUF7559"/>
</dbReference>
<name>A0A1M6QPX1_HALPU</name>
<keyword evidence="2" id="KW-1185">Reference proteome</keyword>
<organism evidence="1 2">
    <name type="scientific">Haladaptatus paucihalophilus DX253</name>
    <dbReference type="NCBI Taxonomy" id="797209"/>
    <lineage>
        <taxon>Archaea</taxon>
        <taxon>Methanobacteriati</taxon>
        <taxon>Methanobacteriota</taxon>
        <taxon>Stenosarchaea group</taxon>
        <taxon>Halobacteria</taxon>
        <taxon>Halobacteriales</taxon>
        <taxon>Haladaptataceae</taxon>
        <taxon>Haladaptatus</taxon>
    </lineage>
</organism>
<dbReference type="Proteomes" id="UP000184203">
    <property type="component" value="Unassembled WGS sequence"/>
</dbReference>
<gene>
    <name evidence="1" type="ORF">SAMN05444342_1000</name>
</gene>
<reference evidence="2" key="1">
    <citation type="submission" date="2016-11" db="EMBL/GenBank/DDBJ databases">
        <authorList>
            <person name="Varghese N."/>
            <person name="Submissions S."/>
        </authorList>
    </citation>
    <scope>NUCLEOTIDE SEQUENCE [LARGE SCALE GENOMIC DNA]</scope>
    <source>
        <strain evidence="2">DX253</strain>
    </source>
</reference>
<evidence type="ECO:0000313" key="1">
    <source>
        <dbReference type="EMBL" id="SHK22225.1"/>
    </source>
</evidence>
<dbReference type="Pfam" id="PF24440">
    <property type="entry name" value="DUF7559"/>
    <property type="match status" value="1"/>
</dbReference>
<evidence type="ECO:0008006" key="3">
    <source>
        <dbReference type="Google" id="ProtNLM"/>
    </source>
</evidence>
<evidence type="ECO:0000313" key="2">
    <source>
        <dbReference type="Proteomes" id="UP000184203"/>
    </source>
</evidence>
<dbReference type="EMBL" id="FRAN01000001">
    <property type="protein sequence ID" value="SHK22225.1"/>
    <property type="molecule type" value="Genomic_DNA"/>
</dbReference>
<accession>A0A1M6QPX1</accession>
<protein>
    <recommendedName>
        <fullName evidence="3">Small CPxCG-related zinc finger protein</fullName>
    </recommendedName>
</protein>
<dbReference type="AlphaFoldDB" id="A0A1M6QPX1"/>